<sequence>SEVGVVASKLEVLKLLLIDQHGYQVKIIHLPPVLMLRCRATEQIWERNWLGLGLLWLIKPTTRYAVVDALHTSRNLVQNKVLKDTSIDKTLKKIRDELLEGKGFSVKFNTLESIQVHLIQTGLPFKKGVLKVFAQYQKGSNKMSTNFQESDEDCDRFEA</sequence>
<feature type="non-terminal residue" evidence="1">
    <location>
        <position position="1"/>
    </location>
</feature>
<organism evidence="1 2">
    <name type="scientific">Lithocarpus litseifolius</name>
    <dbReference type="NCBI Taxonomy" id="425828"/>
    <lineage>
        <taxon>Eukaryota</taxon>
        <taxon>Viridiplantae</taxon>
        <taxon>Streptophyta</taxon>
        <taxon>Embryophyta</taxon>
        <taxon>Tracheophyta</taxon>
        <taxon>Spermatophyta</taxon>
        <taxon>Magnoliopsida</taxon>
        <taxon>eudicotyledons</taxon>
        <taxon>Gunneridae</taxon>
        <taxon>Pentapetalae</taxon>
        <taxon>rosids</taxon>
        <taxon>fabids</taxon>
        <taxon>Fagales</taxon>
        <taxon>Fagaceae</taxon>
        <taxon>Lithocarpus</taxon>
    </lineage>
</organism>
<reference evidence="1 2" key="1">
    <citation type="submission" date="2024-01" db="EMBL/GenBank/DDBJ databases">
        <title>A telomere-to-telomere, gap-free genome of sweet tea (Lithocarpus litseifolius).</title>
        <authorList>
            <person name="Zhou J."/>
        </authorList>
    </citation>
    <scope>NUCLEOTIDE SEQUENCE [LARGE SCALE GENOMIC DNA]</scope>
    <source>
        <strain evidence="1">Zhou-2022a</strain>
        <tissue evidence="1">Leaf</tissue>
    </source>
</reference>
<dbReference type="Proteomes" id="UP001459277">
    <property type="component" value="Unassembled WGS sequence"/>
</dbReference>
<keyword evidence="2" id="KW-1185">Reference proteome</keyword>
<comment type="caution">
    <text evidence="1">The sequence shown here is derived from an EMBL/GenBank/DDBJ whole genome shotgun (WGS) entry which is preliminary data.</text>
</comment>
<proteinExistence type="predicted"/>
<dbReference type="EMBL" id="JAZDWU010000004">
    <property type="protein sequence ID" value="KAL0004001.1"/>
    <property type="molecule type" value="Genomic_DNA"/>
</dbReference>
<evidence type="ECO:0000313" key="1">
    <source>
        <dbReference type="EMBL" id="KAL0004001.1"/>
    </source>
</evidence>
<gene>
    <name evidence="1" type="ORF">SO802_011562</name>
</gene>
<name>A0AAW2D0Z8_9ROSI</name>
<protein>
    <submittedName>
        <fullName evidence="1">Uncharacterized protein</fullName>
    </submittedName>
</protein>
<evidence type="ECO:0000313" key="2">
    <source>
        <dbReference type="Proteomes" id="UP001459277"/>
    </source>
</evidence>
<accession>A0AAW2D0Z8</accession>
<dbReference type="AlphaFoldDB" id="A0AAW2D0Z8"/>